<evidence type="ECO:0000313" key="2">
    <source>
        <dbReference type="Proteomes" id="UP000321570"/>
    </source>
</evidence>
<protein>
    <submittedName>
        <fullName evidence="1">Uncharacterized protein</fullName>
    </submittedName>
</protein>
<reference evidence="1 2" key="1">
    <citation type="submission" date="2019-07" db="EMBL/GenBank/DDBJ databases">
        <authorList>
            <person name="Jastrzebski P J."/>
            <person name="Paukszto L."/>
            <person name="Jastrzebski P J."/>
        </authorList>
    </citation>
    <scope>NUCLEOTIDE SEQUENCE [LARGE SCALE GENOMIC DNA]</scope>
    <source>
        <strain evidence="1 2">WMS-il1</strain>
    </source>
</reference>
<name>A0A564XUE2_HYMDI</name>
<sequence>ITHLFVEGIDIPVEWRRWLAEELKTPKEQAIASSSMQCSSTKAKGQSTDQERLAIFGPLVNATQVCILNRECSEAEIEIKLPDRECTNVFTFQGEFLSA</sequence>
<accession>A0A564XUE2</accession>
<evidence type="ECO:0000313" key="1">
    <source>
        <dbReference type="EMBL" id="VUZ38580.1"/>
    </source>
</evidence>
<gene>
    <name evidence="1" type="ORF">WMSIL1_LOCUS65</name>
</gene>
<dbReference type="EMBL" id="CABIJS010000002">
    <property type="protein sequence ID" value="VUZ38580.1"/>
    <property type="molecule type" value="Genomic_DNA"/>
</dbReference>
<keyword evidence="2" id="KW-1185">Reference proteome</keyword>
<dbReference type="Proteomes" id="UP000321570">
    <property type="component" value="Unassembled WGS sequence"/>
</dbReference>
<dbReference type="AlphaFoldDB" id="A0A564XUE2"/>
<organism evidence="1 2">
    <name type="scientific">Hymenolepis diminuta</name>
    <name type="common">Rat tapeworm</name>
    <dbReference type="NCBI Taxonomy" id="6216"/>
    <lineage>
        <taxon>Eukaryota</taxon>
        <taxon>Metazoa</taxon>
        <taxon>Spiralia</taxon>
        <taxon>Lophotrochozoa</taxon>
        <taxon>Platyhelminthes</taxon>
        <taxon>Cestoda</taxon>
        <taxon>Eucestoda</taxon>
        <taxon>Cyclophyllidea</taxon>
        <taxon>Hymenolepididae</taxon>
        <taxon>Hymenolepis</taxon>
    </lineage>
</organism>
<feature type="non-terminal residue" evidence="1">
    <location>
        <position position="99"/>
    </location>
</feature>
<proteinExistence type="predicted"/>
<feature type="non-terminal residue" evidence="1">
    <location>
        <position position="1"/>
    </location>
</feature>